<proteinExistence type="predicted"/>
<evidence type="ECO:0000313" key="2">
    <source>
        <dbReference type="Proteomes" id="UP000266861"/>
    </source>
</evidence>
<dbReference type="Gene3D" id="3.90.75.20">
    <property type="match status" value="1"/>
</dbReference>
<name>A0A397HWQ4_9GLOM</name>
<dbReference type="Proteomes" id="UP000266861">
    <property type="component" value="Unassembled WGS sequence"/>
</dbReference>
<dbReference type="EMBL" id="PQFF01000281">
    <property type="protein sequence ID" value="RHZ66438.1"/>
    <property type="molecule type" value="Genomic_DNA"/>
</dbReference>
<reference evidence="1 2" key="1">
    <citation type="submission" date="2018-08" db="EMBL/GenBank/DDBJ databases">
        <title>Genome and evolution of the arbuscular mycorrhizal fungus Diversispora epigaea (formerly Glomus versiforme) and its bacterial endosymbionts.</title>
        <authorList>
            <person name="Sun X."/>
            <person name="Fei Z."/>
            <person name="Harrison M."/>
        </authorList>
    </citation>
    <scope>NUCLEOTIDE SEQUENCE [LARGE SCALE GENOMIC DNA]</scope>
    <source>
        <strain evidence="1 2">IT104</strain>
    </source>
</reference>
<dbReference type="SUPFAM" id="SSF54060">
    <property type="entry name" value="His-Me finger endonucleases"/>
    <property type="match status" value="1"/>
</dbReference>
<evidence type="ECO:0000313" key="1">
    <source>
        <dbReference type="EMBL" id="RHZ66438.1"/>
    </source>
</evidence>
<dbReference type="InterPro" id="IPR044925">
    <property type="entry name" value="His-Me_finger_sf"/>
</dbReference>
<protein>
    <recommendedName>
        <fullName evidence="3">HNH nuclease domain-containing protein</fullName>
    </recommendedName>
</protein>
<gene>
    <name evidence="1" type="ORF">Glove_307g68</name>
</gene>
<organism evidence="1 2">
    <name type="scientific">Diversispora epigaea</name>
    <dbReference type="NCBI Taxonomy" id="1348612"/>
    <lineage>
        <taxon>Eukaryota</taxon>
        <taxon>Fungi</taxon>
        <taxon>Fungi incertae sedis</taxon>
        <taxon>Mucoromycota</taxon>
        <taxon>Glomeromycotina</taxon>
        <taxon>Glomeromycetes</taxon>
        <taxon>Diversisporales</taxon>
        <taxon>Diversisporaceae</taxon>
        <taxon>Diversispora</taxon>
    </lineage>
</organism>
<keyword evidence="2" id="KW-1185">Reference proteome</keyword>
<dbReference type="STRING" id="1348612.A0A397HWQ4"/>
<accession>A0A397HWQ4</accession>
<dbReference type="AlphaFoldDB" id="A0A397HWQ4"/>
<comment type="caution">
    <text evidence="1">The sequence shown here is derived from an EMBL/GenBank/DDBJ whole genome shotgun (WGS) entry which is preliminary data.</text>
</comment>
<evidence type="ECO:0008006" key="3">
    <source>
        <dbReference type="Google" id="ProtNLM"/>
    </source>
</evidence>
<sequence length="98" mass="11687">MKCCGYILTEFKINDVYKYTSVRILVAQVFIPNSNNKPYVNYINKIKYNNQAINLEWITSKENAERSNILTCRGKQNIADGWYWIYFEDYVKPDLDEE</sequence>